<sequence>MSGYDYTMERLRDLVMTQYQYAPRQAQMAAHGFFDAMDNDGNGSVSYREFKRFLVSEGFEEFSDKDLFKRLDGDGSRGLDFWEVMSLYYILRSDKPFCTECDDFLLETYFVCNGCRGGPYYFCNSCCQEHNYEMGGDHCYPVYDQPPVHQMQRSQTTNSMVMYTPSRSTSRSSSVGGSSSLRTAYRTFEMALNVANLAVGAAACSIM</sequence>
<organism evidence="3">
    <name type="scientific">Daucus carota subsp. sativus</name>
    <name type="common">Carrot</name>
    <dbReference type="NCBI Taxonomy" id="79200"/>
    <lineage>
        <taxon>Eukaryota</taxon>
        <taxon>Viridiplantae</taxon>
        <taxon>Streptophyta</taxon>
        <taxon>Embryophyta</taxon>
        <taxon>Tracheophyta</taxon>
        <taxon>Spermatophyta</taxon>
        <taxon>Magnoliopsida</taxon>
        <taxon>eudicotyledons</taxon>
        <taxon>Gunneridae</taxon>
        <taxon>Pentapetalae</taxon>
        <taxon>asterids</taxon>
        <taxon>campanulids</taxon>
        <taxon>Apiales</taxon>
        <taxon>Apiaceae</taxon>
        <taxon>Apioideae</taxon>
        <taxon>Scandiceae</taxon>
        <taxon>Daucinae</taxon>
        <taxon>Daucus</taxon>
        <taxon>Daucus sect. Daucus</taxon>
    </lineage>
</organism>
<dbReference type="EMBL" id="CP093343">
    <property type="protein sequence ID" value="WOG83521.1"/>
    <property type="molecule type" value="Genomic_DNA"/>
</dbReference>
<feature type="domain" description="EF-hand" evidence="2">
    <location>
        <begin position="25"/>
        <end position="60"/>
    </location>
</feature>
<dbReference type="Gramene" id="KZN09925">
    <property type="protein sequence ID" value="KZN09925"/>
    <property type="gene ID" value="DCAR_002581"/>
</dbReference>
<dbReference type="AlphaFoldDB" id="A0A166H827"/>
<keyword evidence="1" id="KW-0106">Calcium</keyword>
<reference evidence="3" key="1">
    <citation type="journal article" date="2016" name="Nat. Genet.">
        <title>A high-quality carrot genome assembly provides new insights into carotenoid accumulation and asterid genome evolution.</title>
        <authorList>
            <person name="Iorizzo M."/>
            <person name="Ellison S."/>
            <person name="Senalik D."/>
            <person name="Zeng P."/>
            <person name="Satapoomin P."/>
            <person name="Huang J."/>
            <person name="Bowman M."/>
            <person name="Iovene M."/>
            <person name="Sanseverino W."/>
            <person name="Cavagnaro P."/>
            <person name="Yildiz M."/>
            <person name="Macko-Podgorni A."/>
            <person name="Moranska E."/>
            <person name="Grzebelus E."/>
            <person name="Grzebelus D."/>
            <person name="Ashrafi H."/>
            <person name="Zheng Z."/>
            <person name="Cheng S."/>
            <person name="Spooner D."/>
            <person name="Van Deynze A."/>
            <person name="Simon P."/>
        </authorList>
    </citation>
    <scope>NUCLEOTIDE SEQUENCE [LARGE SCALE GENOMIC DNA]</scope>
    <source>
        <tissue evidence="3">Leaf</tissue>
    </source>
</reference>
<dbReference type="SUPFAM" id="SSF47473">
    <property type="entry name" value="EF-hand"/>
    <property type="match status" value="1"/>
</dbReference>
<dbReference type="OMA" id="RTAYRTF"/>
<dbReference type="Proteomes" id="UP000077755">
    <property type="component" value="Chromosome 1"/>
</dbReference>
<evidence type="ECO:0000313" key="3">
    <source>
        <dbReference type="EMBL" id="KZN09925.1"/>
    </source>
</evidence>
<dbReference type="Pfam" id="PF13202">
    <property type="entry name" value="EF-hand_5"/>
    <property type="match status" value="1"/>
</dbReference>
<evidence type="ECO:0000313" key="4">
    <source>
        <dbReference type="EMBL" id="WOG83521.1"/>
    </source>
</evidence>
<dbReference type="InterPro" id="IPR018247">
    <property type="entry name" value="EF_Hand_1_Ca_BS"/>
</dbReference>
<evidence type="ECO:0000313" key="5">
    <source>
        <dbReference type="Proteomes" id="UP000077755"/>
    </source>
</evidence>
<accession>A0A166H827</accession>
<dbReference type="KEGG" id="dcr:108199366"/>
<proteinExistence type="predicted"/>
<dbReference type="PROSITE" id="PS00018">
    <property type="entry name" value="EF_HAND_1"/>
    <property type="match status" value="1"/>
</dbReference>
<dbReference type="InterPro" id="IPR002048">
    <property type="entry name" value="EF_hand_dom"/>
</dbReference>
<evidence type="ECO:0000259" key="2">
    <source>
        <dbReference type="PROSITE" id="PS50222"/>
    </source>
</evidence>
<dbReference type="PROSITE" id="PS50222">
    <property type="entry name" value="EF_HAND_2"/>
    <property type="match status" value="1"/>
</dbReference>
<dbReference type="EMBL" id="LNRQ01000001">
    <property type="protein sequence ID" value="KZN09925.1"/>
    <property type="molecule type" value="Genomic_DNA"/>
</dbReference>
<dbReference type="Gene3D" id="1.10.238.10">
    <property type="entry name" value="EF-hand"/>
    <property type="match status" value="1"/>
</dbReference>
<evidence type="ECO:0000256" key="1">
    <source>
        <dbReference type="ARBA" id="ARBA00022837"/>
    </source>
</evidence>
<name>A0A166H827_DAUCS</name>
<reference evidence="4" key="2">
    <citation type="submission" date="2022-03" db="EMBL/GenBank/DDBJ databases">
        <title>Draft title - Genomic analysis of global carrot germplasm unveils the trajectory of domestication and the origin of high carotenoid orange carrot.</title>
        <authorList>
            <person name="Iorizzo M."/>
            <person name="Ellison S."/>
            <person name="Senalik D."/>
            <person name="Macko-Podgorni A."/>
            <person name="Grzebelus D."/>
            <person name="Bostan H."/>
            <person name="Rolling W."/>
            <person name="Curaba J."/>
            <person name="Simon P."/>
        </authorList>
    </citation>
    <scope>NUCLEOTIDE SEQUENCE</scope>
    <source>
        <tissue evidence="4">Leaf</tissue>
    </source>
</reference>
<protein>
    <recommendedName>
        <fullName evidence="2">EF-hand domain-containing protein</fullName>
    </recommendedName>
</protein>
<dbReference type="GO" id="GO:0005509">
    <property type="term" value="F:calcium ion binding"/>
    <property type="evidence" value="ECO:0007669"/>
    <property type="project" value="InterPro"/>
</dbReference>
<keyword evidence="5" id="KW-1185">Reference proteome</keyword>
<dbReference type="InterPro" id="IPR011992">
    <property type="entry name" value="EF-hand-dom_pair"/>
</dbReference>
<dbReference type="OrthoDB" id="8785703at2759"/>
<gene>
    <name evidence="3" type="ORF">DCAR_002581</name>
    <name evidence="4" type="ORF">DCAR_0102697</name>
</gene>